<dbReference type="AlphaFoldDB" id="A0AB34UAT6"/>
<dbReference type="Proteomes" id="UP000050545">
    <property type="component" value="Unassembled WGS sequence"/>
</dbReference>
<dbReference type="EMBL" id="LJQN01000043">
    <property type="protein sequence ID" value="KPX57087.1"/>
    <property type="molecule type" value="Genomic_DNA"/>
</dbReference>
<organism evidence="1 2">
    <name type="scientific">Pseudomonas amygdali pv. hibisci</name>
    <dbReference type="NCBI Taxonomy" id="251723"/>
    <lineage>
        <taxon>Bacteria</taxon>
        <taxon>Pseudomonadati</taxon>
        <taxon>Pseudomonadota</taxon>
        <taxon>Gammaproteobacteria</taxon>
        <taxon>Pseudomonadales</taxon>
        <taxon>Pseudomonadaceae</taxon>
        <taxon>Pseudomonas</taxon>
        <taxon>Pseudomonas amygdali</taxon>
    </lineage>
</organism>
<protein>
    <submittedName>
        <fullName evidence="1">Uncharacterized protein</fullName>
    </submittedName>
</protein>
<accession>A0AB34UAT6</accession>
<sequence length="285" mass="30672">MQSDNYVPNISGWKFDKLTGEFEINSAKISVGGLSDQPQTITVTAGEWAASDLPASAIEHYAFIGAEIFKIPAEYRESAQLTTQDESYDPGFADIRTTLTYQRPETADEAKSRASAARLPEYSIKKQGDTLTFLYDGVPRIVLGKLDKPDLPFAVEGEQVILTQALIDAGKFSPVWGVRTTTNAAGQTVLAGVGVGLGCMCEGGYTGTPDDKAEKAEVKIDCTVDASKALDQISKLISTTELAQSIESLKVRIEHEHSSRVCADDTLSCRISAVEAGLNSLRAKQ</sequence>
<evidence type="ECO:0000313" key="1">
    <source>
        <dbReference type="EMBL" id="KPX57087.1"/>
    </source>
</evidence>
<gene>
    <name evidence="1" type="ORF">ALO67_02301</name>
</gene>
<comment type="caution">
    <text evidence="1">The sequence shown here is derived from an EMBL/GenBank/DDBJ whole genome shotgun (WGS) entry which is preliminary data.</text>
</comment>
<proteinExistence type="predicted"/>
<name>A0AB34UAT6_PSEA0</name>
<evidence type="ECO:0000313" key="2">
    <source>
        <dbReference type="Proteomes" id="UP000050545"/>
    </source>
</evidence>
<reference evidence="1 2" key="1">
    <citation type="submission" date="2015-09" db="EMBL/GenBank/DDBJ databases">
        <title>Genome announcement of multiple Pseudomonas syringae strains.</title>
        <authorList>
            <person name="Thakur S."/>
            <person name="Wang P.W."/>
            <person name="Gong Y."/>
            <person name="Weir B.S."/>
            <person name="Guttman D.S."/>
        </authorList>
    </citation>
    <scope>NUCLEOTIDE SEQUENCE [LARGE SCALE GENOMIC DNA]</scope>
    <source>
        <strain evidence="1 2">ICMP9623</strain>
    </source>
</reference>
<dbReference type="RefSeq" id="WP_057404418.1">
    <property type="nucleotide sequence ID" value="NZ_LJQN01000043.1"/>
</dbReference>